<reference evidence="3 4" key="1">
    <citation type="submission" date="2019-03" db="EMBL/GenBank/DDBJ databases">
        <title>Single cell metagenomics reveals metabolic interactions within the superorganism composed of flagellate Streblomastix strix and complex community of Bacteroidetes bacteria on its surface.</title>
        <authorList>
            <person name="Treitli S.C."/>
            <person name="Kolisko M."/>
            <person name="Husnik F."/>
            <person name="Keeling P."/>
            <person name="Hampl V."/>
        </authorList>
    </citation>
    <scope>NUCLEOTIDE SEQUENCE [LARGE SCALE GENOMIC DNA]</scope>
    <source>
        <strain evidence="3">ST1C</strain>
    </source>
</reference>
<feature type="coiled-coil region" evidence="1">
    <location>
        <begin position="123"/>
        <end position="154"/>
    </location>
</feature>
<feature type="compositionally biased region" description="Basic and acidic residues" evidence="2">
    <location>
        <begin position="192"/>
        <end position="211"/>
    </location>
</feature>
<proteinExistence type="predicted"/>
<organism evidence="3 4">
    <name type="scientific">Streblomastix strix</name>
    <dbReference type="NCBI Taxonomy" id="222440"/>
    <lineage>
        <taxon>Eukaryota</taxon>
        <taxon>Metamonada</taxon>
        <taxon>Preaxostyla</taxon>
        <taxon>Oxymonadida</taxon>
        <taxon>Streblomastigidae</taxon>
        <taxon>Streblomastix</taxon>
    </lineage>
</organism>
<protein>
    <submittedName>
        <fullName evidence="3">Uncharacterized protein</fullName>
    </submittedName>
</protein>
<dbReference type="Proteomes" id="UP000324800">
    <property type="component" value="Unassembled WGS sequence"/>
</dbReference>
<gene>
    <name evidence="3" type="ORF">EZS28_015646</name>
</gene>
<feature type="compositionally biased region" description="Basic and acidic residues" evidence="2">
    <location>
        <begin position="305"/>
        <end position="326"/>
    </location>
</feature>
<evidence type="ECO:0000313" key="3">
    <source>
        <dbReference type="EMBL" id="KAA6388826.1"/>
    </source>
</evidence>
<name>A0A5J4W2Q5_9EUKA</name>
<dbReference type="EMBL" id="SNRW01003833">
    <property type="protein sequence ID" value="KAA6388826.1"/>
    <property type="molecule type" value="Genomic_DNA"/>
</dbReference>
<comment type="caution">
    <text evidence="3">The sequence shown here is derived from an EMBL/GenBank/DDBJ whole genome shotgun (WGS) entry which is preliminary data.</text>
</comment>
<feature type="region of interest" description="Disordered" evidence="2">
    <location>
        <begin position="154"/>
        <end position="211"/>
    </location>
</feature>
<feature type="region of interest" description="Disordered" evidence="2">
    <location>
        <begin position="305"/>
        <end position="327"/>
    </location>
</feature>
<accession>A0A5J4W2Q5</accession>
<dbReference type="AlphaFoldDB" id="A0A5J4W2Q5"/>
<feature type="compositionally biased region" description="Polar residues" evidence="2">
    <location>
        <begin position="168"/>
        <end position="187"/>
    </location>
</feature>
<evidence type="ECO:0000313" key="4">
    <source>
        <dbReference type="Proteomes" id="UP000324800"/>
    </source>
</evidence>
<sequence>MNAKTQSSHTLNTAYTHTSIDTMDLSVLGLKMAPSTENAIRQMKSIGIQAINKQMDQNIQASISLDEQWTQTDKIQITQTENELEKEKEKEFAIRGGVRQGVSISLEHGNPPYLLDDAMAGVIQRDKREIKRLNDQIEELKEQLRENAQDILGQSINDDDDEDETKSKSLSLQTGQSDSLNDFSNYQDEYDQVEKEEERRERMKKKIQDQKDSINEMQIKIKKYQTQLLLNKQDMNTLKKEIGQLKEQRDIDNQDKGDNQYGIDEIIQLQQQIQIQQRDIRHLNERETELKEQIEKEREMWRNEEQEKEIIREKERREEQEEKETMTQDFLKNKQGFEQILKELVIRVETKQKEYEQYRKDVELREIHILEQEKEYQLMKDRERIDKDLRLWLLNFKG</sequence>
<evidence type="ECO:0000256" key="2">
    <source>
        <dbReference type="SAM" id="MobiDB-lite"/>
    </source>
</evidence>
<keyword evidence="1" id="KW-0175">Coiled coil</keyword>
<evidence type="ECO:0000256" key="1">
    <source>
        <dbReference type="SAM" id="Coils"/>
    </source>
</evidence>